<dbReference type="Proteomes" id="UP000238356">
    <property type="component" value="Unassembled WGS sequence"/>
</dbReference>
<protein>
    <submittedName>
        <fullName evidence="1">Uncharacterized protein</fullName>
    </submittedName>
</protein>
<dbReference type="EMBL" id="PSZD01000009">
    <property type="protein sequence ID" value="PPJ27611.1"/>
    <property type="molecule type" value="Genomic_DNA"/>
</dbReference>
<name>A0A2S6A5L5_9NOCA</name>
<proteinExistence type="predicted"/>
<evidence type="ECO:0000313" key="1">
    <source>
        <dbReference type="EMBL" id="PPJ27611.1"/>
    </source>
</evidence>
<dbReference type="AlphaFoldDB" id="A0A2S6A5L5"/>
<dbReference type="RefSeq" id="WP_064911369.1">
    <property type="nucleotide sequence ID" value="NZ_PSZB01000011.1"/>
</dbReference>
<evidence type="ECO:0000313" key="2">
    <source>
        <dbReference type="Proteomes" id="UP000238356"/>
    </source>
</evidence>
<organism evidence="1 2">
    <name type="scientific">Nocardia nova</name>
    <dbReference type="NCBI Taxonomy" id="37330"/>
    <lineage>
        <taxon>Bacteria</taxon>
        <taxon>Bacillati</taxon>
        <taxon>Actinomycetota</taxon>
        <taxon>Actinomycetes</taxon>
        <taxon>Mycobacteriales</taxon>
        <taxon>Nocardiaceae</taxon>
        <taxon>Nocardia</taxon>
    </lineage>
</organism>
<reference evidence="1 2" key="1">
    <citation type="submission" date="2018-02" db="EMBL/GenBank/DDBJ databases">
        <title>8 Nocardia nova and 1 Nocardia cyriacigeorgica strain used for evolution to TMP-SMX.</title>
        <authorList>
            <person name="Mehta H."/>
            <person name="Weng J."/>
            <person name="Shamoo Y."/>
        </authorList>
    </citation>
    <scope>NUCLEOTIDE SEQUENCE [LARGE SCALE GENOMIC DNA]</scope>
    <source>
        <strain evidence="1 2">BAA2227</strain>
    </source>
</reference>
<accession>A0A2S6A5L5</accession>
<keyword evidence="2" id="KW-1185">Reference proteome</keyword>
<sequence>MSFLALGFLRTEVSHLHQEWDAAQIRCLARRLGYTLSETVAFGDRTDNPVQFLIGAAIIHDAEAVIVPSVEHFPDGIVPAELVEVTDVITVRPERTYARWPLGETPGAGGAN</sequence>
<comment type="caution">
    <text evidence="1">The sequence shown here is derived from an EMBL/GenBank/DDBJ whole genome shotgun (WGS) entry which is preliminary data.</text>
</comment>
<gene>
    <name evidence="1" type="ORF">C5F51_16350</name>
</gene>